<keyword evidence="1" id="KW-0175">Coiled coil</keyword>
<proteinExistence type="predicted"/>
<organism evidence="3 4">
    <name type="scientific">Brassica cretica</name>
    <name type="common">Mustard</name>
    <dbReference type="NCBI Taxonomy" id="69181"/>
    <lineage>
        <taxon>Eukaryota</taxon>
        <taxon>Viridiplantae</taxon>
        <taxon>Streptophyta</taxon>
        <taxon>Embryophyta</taxon>
        <taxon>Tracheophyta</taxon>
        <taxon>Spermatophyta</taxon>
        <taxon>Magnoliopsida</taxon>
        <taxon>eudicotyledons</taxon>
        <taxon>Gunneridae</taxon>
        <taxon>Pentapetalae</taxon>
        <taxon>rosids</taxon>
        <taxon>malvids</taxon>
        <taxon>Brassicales</taxon>
        <taxon>Brassicaceae</taxon>
        <taxon>Brassiceae</taxon>
        <taxon>Brassica</taxon>
    </lineage>
</organism>
<evidence type="ECO:0000256" key="2">
    <source>
        <dbReference type="SAM" id="MobiDB-lite"/>
    </source>
</evidence>
<evidence type="ECO:0000256" key="1">
    <source>
        <dbReference type="SAM" id="Coils"/>
    </source>
</evidence>
<feature type="coiled-coil region" evidence="1">
    <location>
        <begin position="264"/>
        <end position="296"/>
    </location>
</feature>
<gene>
    <name evidence="3" type="ORF">F2Q69_00023039</name>
</gene>
<feature type="compositionally biased region" description="Polar residues" evidence="2">
    <location>
        <begin position="205"/>
        <end position="214"/>
    </location>
</feature>
<name>A0A8S9Q4H4_BRACR</name>
<feature type="compositionally biased region" description="Low complexity" evidence="2">
    <location>
        <begin position="69"/>
        <end position="89"/>
    </location>
</feature>
<sequence length="336" mass="36726">MTSSLRRRHRIFHRWFSLTTTGAVGKGLSTSEATLSVLHVPTSGSAPVPQTQPPTRVPQSSGGEGTSYPQPGRRQSQSPPLEESQSSPLHGAPSPHGSQAQNSHGDPEDFAEFERSSQRSCLPNSSLAKTSNLPPVVLPNNNPAPSVRDYPPPRQLFMCSTFQPSGSAPVPPTRVPQSSGGEGTSYPQPGRRQSQSPPLHGAPSPHSSQAQNSHGDPEDFAEFERSSQRSCLPNSSLRRPFWYIGSLKKKLKRKPNDPISSYSFMHMQQKLEEADLKIKEQEARIAKAVADRALEQATNQSKMAEVSLMHKYMRSTDQKYLDFIASEASSPAPPDQ</sequence>
<accession>A0A8S9Q4H4</accession>
<feature type="region of interest" description="Disordered" evidence="2">
    <location>
        <begin position="41"/>
        <end position="235"/>
    </location>
</feature>
<feature type="compositionally biased region" description="Polar residues" evidence="2">
    <location>
        <begin position="118"/>
        <end position="131"/>
    </location>
</feature>
<evidence type="ECO:0000313" key="3">
    <source>
        <dbReference type="EMBL" id="KAF3536200.1"/>
    </source>
</evidence>
<evidence type="ECO:0008006" key="5">
    <source>
        <dbReference type="Google" id="ProtNLM"/>
    </source>
</evidence>
<feature type="compositionally biased region" description="Low complexity" evidence="2">
    <location>
        <begin position="187"/>
        <end position="198"/>
    </location>
</feature>
<dbReference type="AlphaFoldDB" id="A0A8S9Q4H4"/>
<reference evidence="3" key="1">
    <citation type="submission" date="2019-12" db="EMBL/GenBank/DDBJ databases">
        <title>Genome sequencing and annotation of Brassica cretica.</title>
        <authorList>
            <person name="Studholme D.J."/>
            <person name="Sarris P."/>
        </authorList>
    </citation>
    <scope>NUCLEOTIDE SEQUENCE</scope>
    <source>
        <strain evidence="3">PFS-109/04</strain>
        <tissue evidence="3">Leaf</tissue>
    </source>
</reference>
<evidence type="ECO:0000313" key="4">
    <source>
        <dbReference type="Proteomes" id="UP000712600"/>
    </source>
</evidence>
<feature type="compositionally biased region" description="Low complexity" evidence="2">
    <location>
        <begin position="132"/>
        <end position="143"/>
    </location>
</feature>
<dbReference type="EMBL" id="QGKX02001290">
    <property type="protein sequence ID" value="KAF3536200.1"/>
    <property type="molecule type" value="Genomic_DNA"/>
</dbReference>
<protein>
    <recommendedName>
        <fullName evidence="5">No apical meristem-associated C-terminal domain-containing protein</fullName>
    </recommendedName>
</protein>
<comment type="caution">
    <text evidence="3">The sequence shown here is derived from an EMBL/GenBank/DDBJ whole genome shotgun (WGS) entry which is preliminary data.</text>
</comment>
<dbReference type="Proteomes" id="UP000712600">
    <property type="component" value="Unassembled WGS sequence"/>
</dbReference>